<dbReference type="AlphaFoldDB" id="A0A6P7SMN1"/>
<dbReference type="KEGG" id="osn:115214199"/>
<accession>A0A6P7SMN1</accession>
<name>A0A6P7SMN1_9MOLL</name>
<evidence type="ECO:0000313" key="1">
    <source>
        <dbReference type="Proteomes" id="UP000515154"/>
    </source>
</evidence>
<gene>
    <name evidence="2" type="primary">LOC115214199</name>
</gene>
<dbReference type="Proteomes" id="UP000515154">
    <property type="component" value="Linkage group LG7"/>
</dbReference>
<dbReference type="PANTHER" id="PTHR13146">
    <property type="match status" value="1"/>
</dbReference>
<protein>
    <submittedName>
        <fullName evidence="2">Solute carrier family 35 member F6-like</fullName>
    </submittedName>
</protein>
<dbReference type="GO" id="GO:0016020">
    <property type="term" value="C:membrane"/>
    <property type="evidence" value="ECO:0007669"/>
    <property type="project" value="TreeGrafter"/>
</dbReference>
<proteinExistence type="predicted"/>
<dbReference type="PANTHER" id="PTHR13146:SF0">
    <property type="entry name" value="SOLUTE CARRIER FAMILY 35 MEMBER F6"/>
    <property type="match status" value="1"/>
</dbReference>
<dbReference type="RefSeq" id="XP_029639161.1">
    <property type="nucleotide sequence ID" value="XM_029783301.2"/>
</dbReference>
<evidence type="ECO:0000313" key="2">
    <source>
        <dbReference type="RefSeq" id="XP_029639161.1"/>
    </source>
</evidence>
<sequence length="329" mass="37437">MVTCMFIGEFCCLFVYYLVRWARYSDAPIDRDGGKFNPLIFFPAALLDLIQMVLFFLGISLVLFIQITPFQLMKGVMLIFVSLLSVAFFGLSLSKQKWLGIFFIVIGLVIVGLPNLYNRIEDGDKIQKYSVIAGELFIAMSQMLAAILVVYEQYWIQRCNILPLAVIGWEGLFGTMMAIGMLIGFYNFRANNFSNLPSHRLEDALDAMKQIGSSWRISLSVLGTMISFAAFRFAGVTLTKHWNATTRMIFECLCVVFIWIAMVPAHWRHDLWYTPFGLILILLGFGSFYGLIFQRTFCRCNITVCNRRGNDELLIPVDQDGNGCIQEIA</sequence>
<dbReference type="InterPro" id="IPR037185">
    <property type="entry name" value="EmrE-like"/>
</dbReference>
<dbReference type="SUPFAM" id="SSF103481">
    <property type="entry name" value="Multidrug resistance efflux transporter EmrE"/>
    <property type="match status" value="1"/>
</dbReference>
<keyword evidence="1" id="KW-1185">Reference proteome</keyword>
<organism evidence="1 2">
    <name type="scientific">Octopus sinensis</name>
    <name type="common">East Asian common octopus</name>
    <dbReference type="NCBI Taxonomy" id="2607531"/>
    <lineage>
        <taxon>Eukaryota</taxon>
        <taxon>Metazoa</taxon>
        <taxon>Spiralia</taxon>
        <taxon>Lophotrochozoa</taxon>
        <taxon>Mollusca</taxon>
        <taxon>Cephalopoda</taxon>
        <taxon>Coleoidea</taxon>
        <taxon>Octopodiformes</taxon>
        <taxon>Octopoda</taxon>
        <taxon>Incirrata</taxon>
        <taxon>Octopodidae</taxon>
        <taxon>Octopus</taxon>
    </lineage>
</organism>
<reference evidence="2" key="1">
    <citation type="submission" date="2025-08" db="UniProtKB">
        <authorList>
            <consortium name="RefSeq"/>
        </authorList>
    </citation>
    <scope>IDENTIFICATION</scope>
</reference>